<feature type="chain" id="PRO_5044955287" description="RxLR effector protein" evidence="5">
    <location>
        <begin position="21"/>
        <end position="128"/>
    </location>
</feature>
<keyword evidence="3 5" id="KW-0964">Secreted</keyword>
<comment type="domain">
    <text evidence="5">The RxLR-dEER motif acts to carry the protein into the host cell cytoplasm through binding to cell surface phosphatidylinositol-3-phosphate.</text>
</comment>
<evidence type="ECO:0000256" key="4">
    <source>
        <dbReference type="ARBA" id="ARBA00022729"/>
    </source>
</evidence>
<comment type="function">
    <text evidence="5">Effector that suppresses plant defense responses during pathogen infection.</text>
</comment>
<evidence type="ECO:0000256" key="5">
    <source>
        <dbReference type="RuleBase" id="RU367124"/>
    </source>
</evidence>
<gene>
    <name evidence="6" type="ORF">L917_14527</name>
</gene>
<dbReference type="InterPro" id="IPR031825">
    <property type="entry name" value="RXLR"/>
</dbReference>
<evidence type="ECO:0000256" key="1">
    <source>
        <dbReference type="ARBA" id="ARBA00004613"/>
    </source>
</evidence>
<dbReference type="AlphaFoldDB" id="W2KLR8"/>
<sequence length="128" mass="14818">MRLYFCVLLLVLTLFASGTAIPLSADKQPPAFKTSDRRNRNLRVNENAPENVITEERGPNVDIIIKDTASKVNKATFRKLKFFVWKYLTRVTTQDARKKLGMELMGREVYGHKNHGQFMDYAKYYGKL</sequence>
<name>W2KLR8_PHYNI</name>
<comment type="subcellular location">
    <subcellularLocation>
        <location evidence="1 5">Secreted</location>
    </subcellularLocation>
</comment>
<evidence type="ECO:0000256" key="2">
    <source>
        <dbReference type="ARBA" id="ARBA00010400"/>
    </source>
</evidence>
<dbReference type="VEuPathDB" id="FungiDB:PPTG_23746"/>
<dbReference type="Proteomes" id="UP000054423">
    <property type="component" value="Unassembled WGS sequence"/>
</dbReference>
<evidence type="ECO:0000313" key="6">
    <source>
        <dbReference type="EMBL" id="ETL86002.1"/>
    </source>
</evidence>
<proteinExistence type="inferred from homology"/>
<feature type="signal peptide" evidence="5">
    <location>
        <begin position="1"/>
        <end position="20"/>
    </location>
</feature>
<organism evidence="6">
    <name type="scientific">Phytophthora nicotianae</name>
    <name type="common">Potato buckeye rot agent</name>
    <name type="synonym">Phytophthora parasitica</name>
    <dbReference type="NCBI Taxonomy" id="4792"/>
    <lineage>
        <taxon>Eukaryota</taxon>
        <taxon>Sar</taxon>
        <taxon>Stramenopiles</taxon>
        <taxon>Oomycota</taxon>
        <taxon>Peronosporomycetes</taxon>
        <taxon>Peronosporales</taxon>
        <taxon>Peronosporaceae</taxon>
        <taxon>Phytophthora</taxon>
    </lineage>
</organism>
<comment type="similarity">
    <text evidence="2 5">Belongs to the RxLR effector family.</text>
</comment>
<keyword evidence="4 5" id="KW-0732">Signal</keyword>
<protein>
    <recommendedName>
        <fullName evidence="5">RxLR effector protein</fullName>
    </recommendedName>
</protein>
<evidence type="ECO:0000256" key="3">
    <source>
        <dbReference type="ARBA" id="ARBA00022525"/>
    </source>
</evidence>
<dbReference type="OrthoDB" id="126879at2759"/>
<dbReference type="EMBL" id="KI681453">
    <property type="protein sequence ID" value="ETL86002.1"/>
    <property type="molecule type" value="Genomic_DNA"/>
</dbReference>
<reference evidence="6" key="1">
    <citation type="submission" date="2013-11" db="EMBL/GenBank/DDBJ databases">
        <title>The Genome Sequence of Phytophthora parasitica CHvinca01.</title>
        <authorList>
            <consortium name="The Broad Institute Genomics Platform"/>
            <person name="Russ C."/>
            <person name="Tyler B."/>
            <person name="Panabieres F."/>
            <person name="Shan W."/>
            <person name="Tripathy S."/>
            <person name="Grunwald N."/>
            <person name="Machado M."/>
            <person name="Johnson C.S."/>
            <person name="Arredondo F."/>
            <person name="Hong C."/>
            <person name="Coffey M."/>
            <person name="Young S.K."/>
            <person name="Zeng Q."/>
            <person name="Gargeya S."/>
            <person name="Fitzgerald M."/>
            <person name="Abouelleil A."/>
            <person name="Alvarado L."/>
            <person name="Chapman S.B."/>
            <person name="Gainer-Dewar J."/>
            <person name="Goldberg J."/>
            <person name="Griggs A."/>
            <person name="Gujja S."/>
            <person name="Hansen M."/>
            <person name="Howarth C."/>
            <person name="Imamovic A."/>
            <person name="Ireland A."/>
            <person name="Larimer J."/>
            <person name="McCowan C."/>
            <person name="Murphy C."/>
            <person name="Pearson M."/>
            <person name="Poon T.W."/>
            <person name="Priest M."/>
            <person name="Roberts A."/>
            <person name="Saif S."/>
            <person name="Shea T."/>
            <person name="Sykes S."/>
            <person name="Wortman J."/>
            <person name="Nusbaum C."/>
            <person name="Birren B."/>
        </authorList>
    </citation>
    <scope>NUCLEOTIDE SEQUENCE [LARGE SCALE GENOMIC DNA]</scope>
    <source>
        <strain evidence="6">CHvinca01</strain>
    </source>
</reference>
<accession>W2KLR8</accession>
<dbReference type="Pfam" id="PF16810">
    <property type="entry name" value="RXLR"/>
    <property type="match status" value="1"/>
</dbReference>